<evidence type="ECO:0000256" key="5">
    <source>
        <dbReference type="ARBA" id="ARBA00022842"/>
    </source>
</evidence>
<evidence type="ECO:0000256" key="1">
    <source>
        <dbReference type="ARBA" id="ARBA00022679"/>
    </source>
</evidence>
<keyword evidence="4 7" id="KW-0378">Hydrolase</keyword>
<keyword evidence="5 7" id="KW-0460">Magnesium</keyword>
<dbReference type="SUPFAM" id="SSF81593">
    <property type="entry name" value="Nucleotidyltransferase substrate binding subunit/domain"/>
    <property type="match status" value="1"/>
</dbReference>
<dbReference type="EMBL" id="CACSAS010000001">
    <property type="protein sequence ID" value="CAA0113702.1"/>
    <property type="molecule type" value="Genomic_DNA"/>
</dbReference>
<dbReference type="HAMAP" id="MF_00277">
    <property type="entry name" value="PII_uridylyl_transf"/>
    <property type="match status" value="1"/>
</dbReference>
<name>A0A5S9Q813_9HYPH</name>
<organism evidence="10 11">
    <name type="scientific">Starkeya nomas</name>
    <dbReference type="NCBI Taxonomy" id="2666134"/>
    <lineage>
        <taxon>Bacteria</taxon>
        <taxon>Pseudomonadati</taxon>
        <taxon>Pseudomonadota</taxon>
        <taxon>Alphaproteobacteria</taxon>
        <taxon>Hyphomicrobiales</taxon>
        <taxon>Xanthobacteraceae</taxon>
        <taxon>Starkeya</taxon>
    </lineage>
</organism>
<dbReference type="EC" id="3.1.4.-" evidence="7"/>
<dbReference type="RefSeq" id="WP_159601421.1">
    <property type="nucleotide sequence ID" value="NZ_CACSAS010000001.1"/>
</dbReference>
<dbReference type="NCBIfam" id="TIGR01693">
    <property type="entry name" value="UTase_glnD"/>
    <property type="match status" value="1"/>
</dbReference>
<evidence type="ECO:0000256" key="3">
    <source>
        <dbReference type="ARBA" id="ARBA00022737"/>
    </source>
</evidence>
<dbReference type="PANTHER" id="PTHR47320">
    <property type="entry name" value="BIFUNCTIONAL URIDYLYLTRANSFERASE/URIDYLYL-REMOVING ENZYME"/>
    <property type="match status" value="1"/>
</dbReference>
<feature type="domain" description="ACT" evidence="8">
    <location>
        <begin position="743"/>
        <end position="825"/>
    </location>
</feature>
<evidence type="ECO:0000313" key="10">
    <source>
        <dbReference type="EMBL" id="CAA0113702.1"/>
    </source>
</evidence>
<comment type="cofactor">
    <cofactor evidence="7">
        <name>Mg(2+)</name>
        <dbReference type="ChEBI" id="CHEBI:18420"/>
    </cofactor>
</comment>
<dbReference type="CDD" id="cd05401">
    <property type="entry name" value="NT_GlnE_GlnD_like"/>
    <property type="match status" value="1"/>
</dbReference>
<dbReference type="NCBIfam" id="NF003467">
    <property type="entry name" value="PRK05092.1"/>
    <property type="match status" value="1"/>
</dbReference>
<dbReference type="InterPro" id="IPR045865">
    <property type="entry name" value="ACT-like_dom_sf"/>
</dbReference>
<dbReference type="SUPFAM" id="SSF81891">
    <property type="entry name" value="Poly A polymerase C-terminal region-like"/>
    <property type="match status" value="1"/>
</dbReference>
<proteinExistence type="inferred from homology"/>
<evidence type="ECO:0000256" key="7">
    <source>
        <dbReference type="HAMAP-Rule" id="MF_00277"/>
    </source>
</evidence>
<dbReference type="SMART" id="SM00471">
    <property type="entry name" value="HDc"/>
    <property type="match status" value="1"/>
</dbReference>
<evidence type="ECO:0000256" key="6">
    <source>
        <dbReference type="ARBA" id="ARBA00023268"/>
    </source>
</evidence>
<dbReference type="InterPro" id="IPR003607">
    <property type="entry name" value="HD/PDEase_dom"/>
</dbReference>
<dbReference type="GO" id="GO:0006808">
    <property type="term" value="P:regulation of nitrogen utilization"/>
    <property type="evidence" value="ECO:0007669"/>
    <property type="project" value="UniProtKB-UniRule"/>
</dbReference>
<dbReference type="AlphaFoldDB" id="A0A5S9Q813"/>
<dbReference type="InterPro" id="IPR010043">
    <property type="entry name" value="UTase/UR"/>
</dbReference>
<dbReference type="PIRSF" id="PIRSF006288">
    <property type="entry name" value="PII_uridyltransf"/>
    <property type="match status" value="1"/>
</dbReference>
<keyword evidence="11" id="KW-1185">Reference proteome</keyword>
<evidence type="ECO:0000259" key="9">
    <source>
        <dbReference type="PROSITE" id="PS51831"/>
    </source>
</evidence>
<feature type="domain" description="ACT" evidence="8">
    <location>
        <begin position="852"/>
        <end position="928"/>
    </location>
</feature>
<comment type="domain">
    <text evidence="7">Has four distinct domains: an N-terminal nucleotidyltransferase (NT) domain responsible for UTase activity, a central HD domain that encodes UR activity, and two C-terminal ACT domains that seem to have a role in glutamine sensing.</text>
</comment>
<dbReference type="GO" id="GO:0008773">
    <property type="term" value="F:[protein-PII] uridylyltransferase activity"/>
    <property type="evidence" value="ECO:0007669"/>
    <property type="project" value="UniProtKB-UniRule"/>
</dbReference>
<gene>
    <name evidence="7 10" type="primary">glnD</name>
    <name evidence="10" type="ORF">STARVERO_04248</name>
</gene>
<dbReference type="Pfam" id="PF01966">
    <property type="entry name" value="HD"/>
    <property type="match status" value="1"/>
</dbReference>
<dbReference type="EC" id="2.7.7.59" evidence="7"/>
<comment type="caution">
    <text evidence="7">Lacks conserved residue(s) required for the propagation of feature annotation.</text>
</comment>
<dbReference type="Gene3D" id="1.10.3090.10">
    <property type="entry name" value="cca-adding enzyme, domain 2"/>
    <property type="match status" value="1"/>
</dbReference>
<dbReference type="InterPro" id="IPR013546">
    <property type="entry name" value="PII_UdlTrfase/GS_AdlTrfase"/>
</dbReference>
<keyword evidence="6 7" id="KW-0511">Multifunctional enzyme</keyword>
<evidence type="ECO:0000256" key="4">
    <source>
        <dbReference type="ARBA" id="ARBA00022801"/>
    </source>
</evidence>
<protein>
    <recommendedName>
        <fullName evidence="7">Bifunctional uridylyltransferase/uridylyl-removing enzyme</fullName>
        <shortName evidence="7">UTase/UR</shortName>
    </recommendedName>
    <alternativeName>
        <fullName evidence="7">Bifunctional [protein-PII] modification enzyme</fullName>
    </alternativeName>
    <alternativeName>
        <fullName evidence="7">Bifunctional nitrogen sensor protein</fullName>
    </alternativeName>
    <domain>
        <recommendedName>
            <fullName evidence="7">[Protein-PII] uridylyltransferase</fullName>
            <shortName evidence="7">PII uridylyltransferase</shortName>
            <shortName evidence="7">UTase</shortName>
            <ecNumber evidence="7">2.7.7.59</ecNumber>
        </recommendedName>
    </domain>
    <domain>
        <recommendedName>
            <fullName evidence="7">[Protein-PII]-UMP uridylyl-removing enzyme</fullName>
            <shortName evidence="7">UR</shortName>
            <ecNumber evidence="7">3.1.4.-</ecNumber>
        </recommendedName>
    </domain>
</protein>
<dbReference type="SUPFAM" id="SSF81301">
    <property type="entry name" value="Nucleotidyltransferase"/>
    <property type="match status" value="1"/>
</dbReference>
<comment type="activity regulation">
    <text evidence="7">Uridylyltransferase (UTase) activity is inhibited by glutamine, while glutamine activates uridylyl-removing (UR) activity.</text>
</comment>
<dbReference type="Gene3D" id="3.30.70.260">
    <property type="match status" value="1"/>
</dbReference>
<dbReference type="Pfam" id="PF01842">
    <property type="entry name" value="ACT"/>
    <property type="match status" value="1"/>
</dbReference>
<comment type="similarity">
    <text evidence="7">Belongs to the GlnD family.</text>
</comment>
<dbReference type="GO" id="GO:0008081">
    <property type="term" value="F:phosphoric diester hydrolase activity"/>
    <property type="evidence" value="ECO:0007669"/>
    <property type="project" value="UniProtKB-UniRule"/>
</dbReference>
<dbReference type="PROSITE" id="PS51831">
    <property type="entry name" value="HD"/>
    <property type="match status" value="1"/>
</dbReference>
<dbReference type="PROSITE" id="PS51671">
    <property type="entry name" value="ACT"/>
    <property type="match status" value="2"/>
</dbReference>
<keyword evidence="3" id="KW-0677">Repeat</keyword>
<dbReference type="SUPFAM" id="SSF55021">
    <property type="entry name" value="ACT-like"/>
    <property type="match status" value="2"/>
</dbReference>
<dbReference type="InterPro" id="IPR043519">
    <property type="entry name" value="NT_sf"/>
</dbReference>
<accession>A0A5S9Q813</accession>
<dbReference type="Pfam" id="PF08335">
    <property type="entry name" value="GlnD_UR_UTase"/>
    <property type="match status" value="1"/>
</dbReference>
<reference evidence="10 11" key="1">
    <citation type="submission" date="2019-12" db="EMBL/GenBank/DDBJ databases">
        <authorList>
            <person name="Reyes-Prieto M."/>
        </authorList>
    </citation>
    <scope>NUCLEOTIDE SEQUENCE [LARGE SCALE GENOMIC DNA]</scope>
    <source>
        <strain evidence="10">HF14-78462</strain>
    </source>
</reference>
<keyword evidence="2 7" id="KW-0548">Nucleotidyltransferase</keyword>
<dbReference type="Gene3D" id="3.30.460.10">
    <property type="entry name" value="Beta Polymerase, domain 2"/>
    <property type="match status" value="1"/>
</dbReference>
<evidence type="ECO:0000256" key="2">
    <source>
        <dbReference type="ARBA" id="ARBA00022695"/>
    </source>
</evidence>
<comment type="catalytic activity">
    <reaction evidence="7">
        <text>[protein-PII]-uridylyl-L-tyrosine + H2O = [protein-PII]-L-tyrosine + UMP + H(+)</text>
        <dbReference type="Rhea" id="RHEA:48600"/>
        <dbReference type="Rhea" id="RHEA-COMP:12147"/>
        <dbReference type="Rhea" id="RHEA-COMP:12148"/>
        <dbReference type="ChEBI" id="CHEBI:15377"/>
        <dbReference type="ChEBI" id="CHEBI:15378"/>
        <dbReference type="ChEBI" id="CHEBI:46858"/>
        <dbReference type="ChEBI" id="CHEBI:57865"/>
        <dbReference type="ChEBI" id="CHEBI:90602"/>
    </reaction>
</comment>
<feature type="domain" description="HD" evidence="9">
    <location>
        <begin position="504"/>
        <end position="625"/>
    </location>
</feature>
<keyword evidence="1 7" id="KW-0808">Transferase</keyword>
<dbReference type="Proteomes" id="UP000433050">
    <property type="component" value="Unassembled WGS sequence"/>
</dbReference>
<evidence type="ECO:0000313" key="11">
    <source>
        <dbReference type="Proteomes" id="UP000433050"/>
    </source>
</evidence>
<feature type="region of interest" description="Uridylyltransferase" evidence="7">
    <location>
        <begin position="1"/>
        <end position="385"/>
    </location>
</feature>
<dbReference type="PANTHER" id="PTHR47320:SF1">
    <property type="entry name" value="BIFUNCTIONAL URIDYLYLTRANSFERASE_URIDYLYL-REMOVING ENZYME"/>
    <property type="match status" value="1"/>
</dbReference>
<sequence length="930" mass="104785">MTESRRRTDHPFKELFDIDAMRVELSALARQVLDDGKSGREVEMRGQMARRLKLAYQQGHKTAERWLMEEGSGRRCAERLSRLQDEIISLVHELVITHLYPSDNPSTAERMAIVAVGGYGRGLMAPGSDTDILFLLPYKQTAWGESVAEAILYVLWDMGLKVGHATRSVDECIRQARADMTIRTALLEARLLLGEKTLFDELASRFDKDVVQGTAVEFVAAKLAEREERLKRAGQSRYVVEPNVKDGKGGLRDLHTLFWIAKYVYRVHETRDLVAKGVFTPEEAKIFRRCEDFLWSVRCHLHFLTGKAEERLSFDLQREMAERLGYVAHPGLKDVERFMKHYFLVAKDVGDLTAIVSAALEERHDKPVPRLDRMIARLRRSGRRTLKESADFIVDNDRINVADSSAFGRDPVNLIRVFHLAGKHGLAFHPDAMRLATRSLKLIDQNVRENPEANRLFLEILCSKESPEIVLRRMNETGVLGRFIPEFGRIVAMMQFNMYHSYTVDEHLIRAIGVLSRIERGDRPEYGLANELMPQIKNRTLLYVAVFLHDIAKGRPEDHSIAGARVARKLCPRFGLSAVDTDTVAWLIEQHLTMSTIAQSRDLSDRKTIENFAAVVQNLERMKLLLILTTADIRAVGPGVWNNWKSQLLRTLYHETEPVITGGFSESNRNQRVGRAQAEFRAALPEWDSEALDTYVARHYPTYWLQTDRAHQLAHARFILAAEADGKALATSAHTDARRGVTELTVFAPDHPKLLAVIAGACASAGAHIVDAQISTTTDGRALDTISLTRAFEQDEDEMRRADRIAAAIQKSLVGEIRLPEIVAKRIPKRPRAFTVEPEVTLNNSWSNRHTVVEVSGLDRPGLLYGLTQTLSRLNLNIASAHIATFGERAVDVFYVTDLMGAKIMGAARHSAIRRALLQVLDADDEANAA</sequence>
<evidence type="ECO:0000259" key="8">
    <source>
        <dbReference type="PROSITE" id="PS51671"/>
    </source>
</evidence>
<dbReference type="CDD" id="cd04899">
    <property type="entry name" value="ACT_ACR-UUR-like_2"/>
    <property type="match status" value="1"/>
</dbReference>
<dbReference type="CDD" id="cd04900">
    <property type="entry name" value="ACT_UUR-like_1"/>
    <property type="match status" value="1"/>
</dbReference>
<comment type="catalytic activity">
    <reaction evidence="7">
        <text>[protein-PII]-L-tyrosine + UTP = [protein-PII]-uridylyl-L-tyrosine + diphosphate</text>
        <dbReference type="Rhea" id="RHEA:13673"/>
        <dbReference type="Rhea" id="RHEA-COMP:12147"/>
        <dbReference type="Rhea" id="RHEA-COMP:12148"/>
        <dbReference type="ChEBI" id="CHEBI:33019"/>
        <dbReference type="ChEBI" id="CHEBI:46398"/>
        <dbReference type="ChEBI" id="CHEBI:46858"/>
        <dbReference type="ChEBI" id="CHEBI:90602"/>
        <dbReference type="EC" id="2.7.7.59"/>
    </reaction>
</comment>
<dbReference type="InterPro" id="IPR006674">
    <property type="entry name" value="HD_domain"/>
</dbReference>
<dbReference type="InterPro" id="IPR002912">
    <property type="entry name" value="ACT_dom"/>
</dbReference>
<dbReference type="CDD" id="cd00077">
    <property type="entry name" value="HDc"/>
    <property type="match status" value="1"/>
</dbReference>
<comment type="function">
    <text evidence="7">Modifies, by uridylylation and deuridylylation, the PII regulatory proteins (GlnB and homologs), in response to the nitrogen status of the cell that GlnD senses through the glutamine level. Under low glutamine levels, catalyzes the conversion of the PII proteins and UTP to PII-UMP and PPi, while under higher glutamine levels, GlnD hydrolyzes PII-UMP to PII and UMP (deuridylylation). Thus, controls uridylylation state and activity of the PII proteins, and plays an important role in the regulation of nitrogen metabolism.</text>
</comment>